<dbReference type="InterPro" id="IPR001387">
    <property type="entry name" value="Cro/C1-type_HTH"/>
</dbReference>
<gene>
    <name evidence="3" type="ORF">SAMEA4364220_01419</name>
</gene>
<dbReference type="Gene3D" id="1.10.260.40">
    <property type="entry name" value="lambda repressor-like DNA-binding domains"/>
    <property type="match status" value="1"/>
</dbReference>
<dbReference type="Proteomes" id="UP000215383">
    <property type="component" value="Chromosome 1"/>
</dbReference>
<dbReference type="PANTHER" id="PTHR46558:SF4">
    <property type="entry name" value="DNA-BIDING PHAGE PROTEIN"/>
    <property type="match status" value="1"/>
</dbReference>
<protein>
    <submittedName>
        <fullName evidence="3">Transcriptional regulator, y4mF family</fullName>
    </submittedName>
</protein>
<reference evidence="3 4" key="1">
    <citation type="submission" date="2017-06" db="EMBL/GenBank/DDBJ databases">
        <authorList>
            <consortium name="Pathogen Informatics"/>
        </authorList>
    </citation>
    <scope>NUCLEOTIDE SEQUENCE [LARGE SCALE GENOMIC DNA]</scope>
    <source>
        <strain evidence="3 4">NCTC10570</strain>
    </source>
</reference>
<evidence type="ECO:0000259" key="2">
    <source>
        <dbReference type="PROSITE" id="PS50943"/>
    </source>
</evidence>
<name>A0A239TV75_9FIRM</name>
<dbReference type="EMBL" id="LT906446">
    <property type="protein sequence ID" value="SNV01359.1"/>
    <property type="molecule type" value="Genomic_DNA"/>
</dbReference>
<evidence type="ECO:0000256" key="1">
    <source>
        <dbReference type="ARBA" id="ARBA00023125"/>
    </source>
</evidence>
<dbReference type="RefSeq" id="WP_036254313.1">
    <property type="nucleotide sequence ID" value="NZ_LT906446.1"/>
</dbReference>
<evidence type="ECO:0000313" key="3">
    <source>
        <dbReference type="EMBL" id="SNV01359.1"/>
    </source>
</evidence>
<keyword evidence="1" id="KW-0238">DNA-binding</keyword>
<proteinExistence type="predicted"/>
<dbReference type="InterPro" id="IPR010982">
    <property type="entry name" value="Lambda_DNA-bd_dom_sf"/>
</dbReference>
<dbReference type="SMART" id="SM00530">
    <property type="entry name" value="HTH_XRE"/>
    <property type="match status" value="1"/>
</dbReference>
<organism evidence="3 4">
    <name type="scientific">Megamonas hypermegale</name>
    <dbReference type="NCBI Taxonomy" id="158847"/>
    <lineage>
        <taxon>Bacteria</taxon>
        <taxon>Bacillati</taxon>
        <taxon>Bacillota</taxon>
        <taxon>Negativicutes</taxon>
        <taxon>Selenomonadales</taxon>
        <taxon>Selenomonadaceae</taxon>
        <taxon>Megamonas</taxon>
    </lineage>
</organism>
<evidence type="ECO:0000313" key="4">
    <source>
        <dbReference type="Proteomes" id="UP000215383"/>
    </source>
</evidence>
<dbReference type="AlphaFoldDB" id="A0A239TV75"/>
<dbReference type="SUPFAM" id="SSF47413">
    <property type="entry name" value="lambda repressor-like DNA-binding domains"/>
    <property type="match status" value="1"/>
</dbReference>
<accession>A0A239TV75</accession>
<sequence>MEIREELKKTGAKIIYYRNLKEINQQDLAKEIGVTRQYLSKIEHGKCFCNRGLIHKIAVVLEINFIDLIKE</sequence>
<dbReference type="GeneID" id="78507418"/>
<dbReference type="PANTHER" id="PTHR46558">
    <property type="entry name" value="TRACRIPTIONAL REGULATORY PROTEIN-RELATED-RELATED"/>
    <property type="match status" value="1"/>
</dbReference>
<feature type="domain" description="HTH cro/C1-type" evidence="2">
    <location>
        <begin position="14"/>
        <end position="68"/>
    </location>
</feature>
<dbReference type="GO" id="GO:0003677">
    <property type="term" value="F:DNA binding"/>
    <property type="evidence" value="ECO:0007669"/>
    <property type="project" value="UniProtKB-KW"/>
</dbReference>
<dbReference type="PROSITE" id="PS50943">
    <property type="entry name" value="HTH_CROC1"/>
    <property type="match status" value="1"/>
</dbReference>
<keyword evidence="4" id="KW-1185">Reference proteome</keyword>
<dbReference type="CDD" id="cd00093">
    <property type="entry name" value="HTH_XRE"/>
    <property type="match status" value="1"/>
</dbReference>
<dbReference type="Pfam" id="PF01381">
    <property type="entry name" value="HTH_3"/>
    <property type="match status" value="1"/>
</dbReference>